<keyword evidence="2" id="KW-1185">Reference proteome</keyword>
<protein>
    <submittedName>
        <fullName evidence="1">(salmon louse) hypothetical protein</fullName>
    </submittedName>
</protein>
<proteinExistence type="predicted"/>
<name>A0A7R8CTS8_LEPSM</name>
<reference evidence="1" key="1">
    <citation type="submission" date="2021-02" db="EMBL/GenBank/DDBJ databases">
        <authorList>
            <person name="Bekaert M."/>
        </authorList>
    </citation>
    <scope>NUCLEOTIDE SEQUENCE</scope>
    <source>
        <strain evidence="1">IoA-00</strain>
    </source>
</reference>
<dbReference type="Proteomes" id="UP000675881">
    <property type="component" value="Chromosome 4"/>
</dbReference>
<organism evidence="1 2">
    <name type="scientific">Lepeophtheirus salmonis</name>
    <name type="common">Salmon louse</name>
    <name type="synonym">Caligus salmonis</name>
    <dbReference type="NCBI Taxonomy" id="72036"/>
    <lineage>
        <taxon>Eukaryota</taxon>
        <taxon>Metazoa</taxon>
        <taxon>Ecdysozoa</taxon>
        <taxon>Arthropoda</taxon>
        <taxon>Crustacea</taxon>
        <taxon>Multicrustacea</taxon>
        <taxon>Hexanauplia</taxon>
        <taxon>Copepoda</taxon>
        <taxon>Siphonostomatoida</taxon>
        <taxon>Caligidae</taxon>
        <taxon>Lepeophtheirus</taxon>
    </lineage>
</organism>
<sequence>MEDLDTCLQKREKTLMCCVLSISVEITSTMRLVKEGIVLYLEPYYVIDIFKSVKTKNYIQFREEEIADSIGVRPNVRDSTAKLPQAVKQKPFMPLLVTSATSWLLLSVTPRNRDEDFVCDRSDGRI</sequence>
<evidence type="ECO:0000313" key="1">
    <source>
        <dbReference type="EMBL" id="CAF2929192.1"/>
    </source>
</evidence>
<dbReference type="EMBL" id="HG994583">
    <property type="protein sequence ID" value="CAF2929192.1"/>
    <property type="molecule type" value="Genomic_DNA"/>
</dbReference>
<dbReference type="AlphaFoldDB" id="A0A7R8CTS8"/>
<accession>A0A7R8CTS8</accession>
<gene>
    <name evidence="1" type="ORF">LSAA_8497</name>
</gene>
<evidence type="ECO:0000313" key="2">
    <source>
        <dbReference type="Proteomes" id="UP000675881"/>
    </source>
</evidence>